<accession>A0A151WP93</accession>
<evidence type="ECO:0000313" key="3">
    <source>
        <dbReference type="Proteomes" id="UP000075809"/>
    </source>
</evidence>
<dbReference type="Pfam" id="PF05699">
    <property type="entry name" value="Dimer_Tnp_hAT"/>
    <property type="match status" value="1"/>
</dbReference>
<evidence type="ECO:0000259" key="1">
    <source>
        <dbReference type="Pfam" id="PF05699"/>
    </source>
</evidence>
<dbReference type="InterPro" id="IPR012337">
    <property type="entry name" value="RNaseH-like_sf"/>
</dbReference>
<reference evidence="2 3" key="1">
    <citation type="submission" date="2015-09" db="EMBL/GenBank/DDBJ databases">
        <title>Trachymyrmex zeteki WGS genome.</title>
        <authorList>
            <person name="Nygaard S."/>
            <person name="Hu H."/>
            <person name="Boomsma J."/>
            <person name="Zhang G."/>
        </authorList>
    </citation>
    <scope>NUCLEOTIDE SEQUENCE [LARGE SCALE GENOMIC DNA]</scope>
    <source>
        <strain evidence="2">Tzet28-1</strain>
        <tissue evidence="2">Whole body</tissue>
    </source>
</reference>
<dbReference type="SUPFAM" id="SSF53098">
    <property type="entry name" value="Ribonuclease H-like"/>
    <property type="match status" value="1"/>
</dbReference>
<evidence type="ECO:0000313" key="2">
    <source>
        <dbReference type="EMBL" id="KYQ49515.1"/>
    </source>
</evidence>
<keyword evidence="3" id="KW-1185">Reference proteome</keyword>
<proteinExistence type="predicted"/>
<dbReference type="Proteomes" id="UP000075809">
    <property type="component" value="Unassembled WGS sequence"/>
</dbReference>
<name>A0A151WP93_9HYME</name>
<dbReference type="EMBL" id="KQ982905">
    <property type="protein sequence ID" value="KYQ49515.1"/>
    <property type="molecule type" value="Genomic_DNA"/>
</dbReference>
<dbReference type="GO" id="GO:0046983">
    <property type="term" value="F:protein dimerization activity"/>
    <property type="evidence" value="ECO:0007669"/>
    <property type="project" value="InterPro"/>
</dbReference>
<dbReference type="STRING" id="64791.A0A151WP93"/>
<protein>
    <recommendedName>
        <fullName evidence="1">HAT C-terminal dimerisation domain-containing protein</fullName>
    </recommendedName>
</protein>
<dbReference type="AlphaFoldDB" id="A0A151WP93"/>
<sequence length="261" mass="30168">MDLYGTTIYAVVSDNAASMIKMGKSVDVWHSNCSSHTANLLAKDVMNEDLTKCVKDILKEFKHSLYEKALVDIGGTRIVTPCEILVIELFEPICNLINFAQKYDSSLAEVAHLWLTVCLPQKFWDFQPVLERRKKMALNIYALVAYFLHPKYHDDANETLSTEIHTFLLHTLDAKGIADFHTFQEKVGIFQTLFKKHIEDPILFWDMTKVYHPNLSSLALRLQRIPASSAQIERLFSNWSFVHSPIRNRLEFERSKKLLHI</sequence>
<organism evidence="2 3">
    <name type="scientific">Mycetomoellerius zeteki</name>
    <dbReference type="NCBI Taxonomy" id="64791"/>
    <lineage>
        <taxon>Eukaryota</taxon>
        <taxon>Metazoa</taxon>
        <taxon>Ecdysozoa</taxon>
        <taxon>Arthropoda</taxon>
        <taxon>Hexapoda</taxon>
        <taxon>Insecta</taxon>
        <taxon>Pterygota</taxon>
        <taxon>Neoptera</taxon>
        <taxon>Endopterygota</taxon>
        <taxon>Hymenoptera</taxon>
        <taxon>Apocrita</taxon>
        <taxon>Aculeata</taxon>
        <taxon>Formicoidea</taxon>
        <taxon>Formicidae</taxon>
        <taxon>Myrmicinae</taxon>
        <taxon>Mycetomoellerius</taxon>
    </lineage>
</organism>
<gene>
    <name evidence="2" type="ORF">ALC60_11444</name>
</gene>
<dbReference type="InterPro" id="IPR008906">
    <property type="entry name" value="HATC_C_dom"/>
</dbReference>
<feature type="domain" description="HAT C-terminal dimerisation" evidence="1">
    <location>
        <begin position="198"/>
        <end position="259"/>
    </location>
</feature>